<accession>A0A447S086</accession>
<dbReference type="InterPro" id="IPR050110">
    <property type="entry name" value="Glyoxalase_II_hydrolase"/>
</dbReference>
<evidence type="ECO:0000259" key="1">
    <source>
        <dbReference type="Pfam" id="PF00753"/>
    </source>
</evidence>
<gene>
    <name evidence="2" type="primary">gloB</name>
    <name evidence="2" type="ORF">NCTC13635_05298</name>
</gene>
<dbReference type="PANTHER" id="PTHR43705:SF1">
    <property type="entry name" value="HYDROXYACYLGLUTATHIONE HYDROLASE GLOB"/>
    <property type="match status" value="1"/>
</dbReference>
<dbReference type="AlphaFoldDB" id="A0A447S086"/>
<dbReference type="EC" id="3.1.2.6" evidence="2"/>
<dbReference type="Proteomes" id="UP000282433">
    <property type="component" value="Chromosome"/>
</dbReference>
<proteinExistence type="predicted"/>
<dbReference type="EMBL" id="LR134162">
    <property type="protein sequence ID" value="VEB05516.1"/>
    <property type="molecule type" value="Genomic_DNA"/>
</dbReference>
<evidence type="ECO:0000313" key="3">
    <source>
        <dbReference type="Proteomes" id="UP000282433"/>
    </source>
</evidence>
<reference evidence="2 3" key="1">
    <citation type="submission" date="2018-12" db="EMBL/GenBank/DDBJ databases">
        <authorList>
            <consortium name="Pathogen Informatics"/>
        </authorList>
    </citation>
    <scope>NUCLEOTIDE SEQUENCE [LARGE SCALE GENOMIC DNA]</scope>
    <source>
        <strain evidence="2 3">NCTC13635</strain>
    </source>
</reference>
<dbReference type="InterPro" id="IPR036866">
    <property type="entry name" value="RibonucZ/Hydroxyglut_hydro"/>
</dbReference>
<protein>
    <submittedName>
        <fullName evidence="2">Hydroxyacylglutathione hydrolase</fullName>
        <ecNumber evidence="2">3.1.2.6</ecNumber>
    </submittedName>
</protein>
<feature type="domain" description="Metallo-beta-lactamase" evidence="1">
    <location>
        <begin position="14"/>
        <end position="65"/>
    </location>
</feature>
<dbReference type="Gene3D" id="3.60.15.10">
    <property type="entry name" value="Ribonuclease Z/Hydroxyacylglutathione hydrolase-like"/>
    <property type="match status" value="1"/>
</dbReference>
<name>A0A447S086_KLEPN</name>
<dbReference type="SUPFAM" id="SSF56281">
    <property type="entry name" value="Metallo-hydrolase/oxidoreductase"/>
    <property type="match status" value="1"/>
</dbReference>
<dbReference type="Pfam" id="PF00753">
    <property type="entry name" value="Lactamase_B"/>
    <property type="match status" value="1"/>
</dbReference>
<sequence length="66" mass="7142">MNLISIPAFQDNYIWVLSENNGRCIIVDPGEAAPVLAAIEEKPVAAEAILLTHHHQDHVGGVKTIT</sequence>
<organism evidence="2 3">
    <name type="scientific">Klebsiella pneumoniae</name>
    <dbReference type="NCBI Taxonomy" id="573"/>
    <lineage>
        <taxon>Bacteria</taxon>
        <taxon>Pseudomonadati</taxon>
        <taxon>Pseudomonadota</taxon>
        <taxon>Gammaproteobacteria</taxon>
        <taxon>Enterobacterales</taxon>
        <taxon>Enterobacteriaceae</taxon>
        <taxon>Klebsiella/Raoultella group</taxon>
        <taxon>Klebsiella</taxon>
        <taxon>Klebsiella pneumoniae complex</taxon>
    </lineage>
</organism>
<keyword evidence="2" id="KW-0378">Hydrolase</keyword>
<dbReference type="PANTHER" id="PTHR43705">
    <property type="entry name" value="HYDROXYACYLGLUTATHIONE HYDROLASE"/>
    <property type="match status" value="1"/>
</dbReference>
<dbReference type="InterPro" id="IPR001279">
    <property type="entry name" value="Metallo-B-lactamas"/>
</dbReference>
<dbReference type="GO" id="GO:0004416">
    <property type="term" value="F:hydroxyacylglutathione hydrolase activity"/>
    <property type="evidence" value="ECO:0007669"/>
    <property type="project" value="UniProtKB-EC"/>
</dbReference>
<evidence type="ECO:0000313" key="2">
    <source>
        <dbReference type="EMBL" id="VEB05516.1"/>
    </source>
</evidence>